<evidence type="ECO:0000313" key="3">
    <source>
        <dbReference type="Proteomes" id="UP001212326"/>
    </source>
</evidence>
<sequence length="175" mass="18391">MAESLRRFWVTVRLFQANWPPETGPWNPAAAHQPPGLPDEQHPLGVYGADHTVGDGQLGVGVRGHGGPPGAGQLAPRQLGPRVADPHAVDPAALEPAGADRDPATLDHRERVVGRIGEPAPLHRAGAAREHRPAVEEVTNRQQSRGVPAGVQTDPAVAPDRDLVQDQGAGVQITA</sequence>
<proteinExistence type="predicted"/>
<reference evidence="2 3" key="1">
    <citation type="submission" date="2022-12" db="EMBL/GenBank/DDBJ databases">
        <authorList>
            <person name="Mo P."/>
        </authorList>
    </citation>
    <scope>NUCLEOTIDE SEQUENCE [LARGE SCALE GENOMIC DNA]</scope>
    <source>
        <strain evidence="2 3">HUAS 2-6</strain>
    </source>
</reference>
<evidence type="ECO:0000313" key="2">
    <source>
        <dbReference type="EMBL" id="WBO62758.1"/>
    </source>
</evidence>
<feature type="compositionally biased region" description="Basic and acidic residues" evidence="1">
    <location>
        <begin position="127"/>
        <end position="139"/>
    </location>
</feature>
<protein>
    <submittedName>
        <fullName evidence="2">Uncharacterized protein</fullName>
    </submittedName>
</protein>
<organism evidence="2 3">
    <name type="scientific">Streptomyces camelliae</name>
    <dbReference type="NCBI Taxonomy" id="3004093"/>
    <lineage>
        <taxon>Bacteria</taxon>
        <taxon>Bacillati</taxon>
        <taxon>Actinomycetota</taxon>
        <taxon>Actinomycetes</taxon>
        <taxon>Kitasatosporales</taxon>
        <taxon>Streptomycetaceae</taxon>
        <taxon>Streptomyces</taxon>
    </lineage>
</organism>
<dbReference type="Proteomes" id="UP001212326">
    <property type="component" value="Chromosome"/>
</dbReference>
<feature type="region of interest" description="Disordered" evidence="1">
    <location>
        <begin position="122"/>
        <end position="175"/>
    </location>
</feature>
<evidence type="ECO:0000256" key="1">
    <source>
        <dbReference type="SAM" id="MobiDB-lite"/>
    </source>
</evidence>
<gene>
    <name evidence="2" type="ORF">O1G22_07975</name>
</gene>
<dbReference type="EMBL" id="CP115300">
    <property type="protein sequence ID" value="WBO62758.1"/>
    <property type="molecule type" value="Genomic_DNA"/>
</dbReference>
<feature type="region of interest" description="Disordered" evidence="1">
    <location>
        <begin position="63"/>
        <end position="102"/>
    </location>
</feature>
<name>A0ABY7P0A7_9ACTN</name>
<keyword evidence="3" id="KW-1185">Reference proteome</keyword>
<accession>A0ABY7P0A7</accession>